<feature type="region of interest" description="Disordered" evidence="4">
    <location>
        <begin position="87"/>
        <end position="183"/>
    </location>
</feature>
<feature type="compositionally biased region" description="Polar residues" evidence="4">
    <location>
        <begin position="243"/>
        <end position="252"/>
    </location>
</feature>
<dbReference type="KEGG" id="dfa:DFA_04267"/>
<feature type="compositionally biased region" description="Low complexity" evidence="4">
    <location>
        <begin position="87"/>
        <end position="106"/>
    </location>
</feature>
<evidence type="ECO:0000256" key="3">
    <source>
        <dbReference type="PROSITE-ProRule" id="PRU00192"/>
    </source>
</evidence>
<name>F4PP36_CACFS</name>
<dbReference type="Gene3D" id="2.30.30.40">
    <property type="entry name" value="SH3 Domains"/>
    <property type="match status" value="2"/>
</dbReference>
<organism evidence="6 7">
    <name type="scientific">Cavenderia fasciculata</name>
    <name type="common">Slime mold</name>
    <name type="synonym">Dictyostelium fasciculatum</name>
    <dbReference type="NCBI Taxonomy" id="261658"/>
    <lineage>
        <taxon>Eukaryota</taxon>
        <taxon>Amoebozoa</taxon>
        <taxon>Evosea</taxon>
        <taxon>Eumycetozoa</taxon>
        <taxon>Dictyostelia</taxon>
        <taxon>Acytosteliales</taxon>
        <taxon>Cavenderiaceae</taxon>
        <taxon>Cavenderia</taxon>
    </lineage>
</organism>
<keyword evidence="1 3" id="KW-0728">SH3 domain</keyword>
<dbReference type="OMA" id="INTEIPY"/>
<feature type="compositionally biased region" description="Polar residues" evidence="4">
    <location>
        <begin position="425"/>
        <end position="439"/>
    </location>
</feature>
<dbReference type="SUPFAM" id="SSF50044">
    <property type="entry name" value="SH3-domain"/>
    <property type="match status" value="2"/>
</dbReference>
<evidence type="ECO:0000259" key="5">
    <source>
        <dbReference type="PROSITE" id="PS50002"/>
    </source>
</evidence>
<accession>F4PP36</accession>
<sequence length="563" mass="61885">MISTNNSTTNHSASNNNTNNNNNTTATTTCFEAIAIRDHKSIHLSQLSFKKGDTIWVFETAPTGWSRGECNGKRGLFPHSYVVSANNNNNHSNSNNNNINLPPNSSTHDSVDSTTLSTERQNVLSIQHVSLPTAADLKKTPPTPPPRSSPPSLGSPELVTTGRSSPIPLLTVPATGGNTKLSPRFNVNKELLENSISTLRSGSPVFVQDSMQGDDDDETGFKKHGRKNSGPSSFISRGEETESSLNHSSGNIGINPALSPISEGDQNQSTLYSNTSNNNNNSNTDQQSKYKTLPHNHLKVRKPLSSITSQPQTTDEPTTPTLNLPSTQTNQPSQPSSSSSTQTRPSIQKPRITVDQINTEIPYYISRCVVPHKKQSYDEIPLNMGDLVIVYNQSNIYGEWWIGKIGQTFGVFPKQCVEIIKDISPKNQPTTATNNLSNATKTPPSSFTPPKPFANNNISITPNNLTPPNSSSPTIQSKHQHNNQHEQNPNTSPDADDAEQQRLLARKKIEESLSHLQTKEEVMEALTSMALKFVALKKELEQERTLREAFEKQLYQLTSKHPK</sequence>
<feature type="compositionally biased region" description="Polar residues" evidence="4">
    <location>
        <begin position="112"/>
        <end position="130"/>
    </location>
</feature>
<dbReference type="OrthoDB" id="21282at2759"/>
<feature type="region of interest" description="Disordered" evidence="4">
    <location>
        <begin position="203"/>
        <end position="353"/>
    </location>
</feature>
<keyword evidence="2" id="KW-0175">Coiled coil</keyword>
<feature type="compositionally biased region" description="Low complexity" evidence="4">
    <location>
        <begin position="266"/>
        <end position="287"/>
    </location>
</feature>
<feature type="domain" description="SH3" evidence="5">
    <location>
        <begin position="28"/>
        <end position="87"/>
    </location>
</feature>
<dbReference type="CDD" id="cd00174">
    <property type="entry name" value="SH3"/>
    <property type="match status" value="1"/>
</dbReference>
<dbReference type="InterPro" id="IPR036028">
    <property type="entry name" value="SH3-like_dom_sf"/>
</dbReference>
<feature type="compositionally biased region" description="Low complexity" evidence="4">
    <location>
        <begin position="453"/>
        <end position="475"/>
    </location>
</feature>
<evidence type="ECO:0000256" key="4">
    <source>
        <dbReference type="SAM" id="MobiDB-lite"/>
    </source>
</evidence>
<gene>
    <name evidence="6" type="ORF">DFA_04267</name>
</gene>
<evidence type="ECO:0000256" key="2">
    <source>
        <dbReference type="ARBA" id="ARBA00023054"/>
    </source>
</evidence>
<protein>
    <recommendedName>
        <fullName evidence="5">SH3 domain-containing protein</fullName>
    </recommendedName>
</protein>
<feature type="compositionally biased region" description="Low complexity" evidence="4">
    <location>
        <begin position="308"/>
        <end position="346"/>
    </location>
</feature>
<dbReference type="InterPro" id="IPR051627">
    <property type="entry name" value="SLIT-ROBO_RhoGAP"/>
</dbReference>
<evidence type="ECO:0000313" key="6">
    <source>
        <dbReference type="EMBL" id="EGG22149.1"/>
    </source>
</evidence>
<proteinExistence type="predicted"/>
<dbReference type="AlphaFoldDB" id="F4PP36"/>
<feature type="region of interest" description="Disordered" evidence="4">
    <location>
        <begin position="1"/>
        <end position="24"/>
    </location>
</feature>
<feature type="region of interest" description="Disordered" evidence="4">
    <location>
        <begin position="425"/>
        <end position="498"/>
    </location>
</feature>
<evidence type="ECO:0000313" key="7">
    <source>
        <dbReference type="Proteomes" id="UP000007797"/>
    </source>
</evidence>
<dbReference type="EMBL" id="GL883009">
    <property type="protein sequence ID" value="EGG22149.1"/>
    <property type="molecule type" value="Genomic_DNA"/>
</dbReference>
<dbReference type="Pfam" id="PF07653">
    <property type="entry name" value="SH3_2"/>
    <property type="match status" value="2"/>
</dbReference>
<keyword evidence="7" id="KW-1185">Reference proteome</keyword>
<dbReference type="GeneID" id="14874542"/>
<feature type="domain" description="SH3" evidence="5">
    <location>
        <begin position="359"/>
        <end position="422"/>
    </location>
</feature>
<dbReference type="RefSeq" id="XP_004360000.1">
    <property type="nucleotide sequence ID" value="XM_004359943.1"/>
</dbReference>
<dbReference type="SMART" id="SM00326">
    <property type="entry name" value="SH3"/>
    <property type="match status" value="2"/>
</dbReference>
<dbReference type="Proteomes" id="UP000007797">
    <property type="component" value="Unassembled WGS sequence"/>
</dbReference>
<evidence type="ECO:0000256" key="1">
    <source>
        <dbReference type="ARBA" id="ARBA00022443"/>
    </source>
</evidence>
<feature type="compositionally biased region" description="Basic residues" evidence="4">
    <location>
        <begin position="292"/>
        <end position="302"/>
    </location>
</feature>
<reference evidence="7" key="1">
    <citation type="journal article" date="2011" name="Genome Res.">
        <title>Phylogeny-wide analysis of social amoeba genomes highlights ancient origins for complex intercellular communication.</title>
        <authorList>
            <person name="Heidel A.J."/>
            <person name="Lawal H.M."/>
            <person name="Felder M."/>
            <person name="Schilde C."/>
            <person name="Helps N.R."/>
            <person name="Tunggal B."/>
            <person name="Rivero F."/>
            <person name="John U."/>
            <person name="Schleicher M."/>
            <person name="Eichinger L."/>
            <person name="Platzer M."/>
            <person name="Noegel A.A."/>
            <person name="Schaap P."/>
            <person name="Gloeckner G."/>
        </authorList>
    </citation>
    <scope>NUCLEOTIDE SEQUENCE [LARGE SCALE GENOMIC DNA]</scope>
    <source>
        <strain evidence="7">SH3</strain>
    </source>
</reference>
<dbReference type="STRING" id="1054147.F4PP36"/>
<dbReference type="InterPro" id="IPR001452">
    <property type="entry name" value="SH3_domain"/>
</dbReference>
<dbReference type="PROSITE" id="PS50002">
    <property type="entry name" value="SH3"/>
    <property type="match status" value="2"/>
</dbReference>
<dbReference type="PANTHER" id="PTHR14166">
    <property type="entry name" value="SLIT-ROBO RHO GTPASE ACTIVATING PROTEIN"/>
    <property type="match status" value="1"/>
</dbReference>